<name>A0A829D3U7_LEPIR</name>
<dbReference type="Proteomes" id="UP000012329">
    <property type="component" value="Unassembled WGS sequence"/>
</dbReference>
<organism evidence="1 2">
    <name type="scientific">Leptospira interrogans str. 2002000626</name>
    <dbReference type="NCBI Taxonomy" id="996803"/>
    <lineage>
        <taxon>Bacteria</taxon>
        <taxon>Pseudomonadati</taxon>
        <taxon>Spirochaetota</taxon>
        <taxon>Spirochaetia</taxon>
        <taxon>Leptospirales</taxon>
        <taxon>Leptospiraceae</taxon>
        <taxon>Leptospira</taxon>
    </lineage>
</organism>
<dbReference type="AlphaFoldDB" id="A0A829D3U7"/>
<dbReference type="EMBL" id="AFJL02000040">
    <property type="protein sequence ID" value="EMY06404.1"/>
    <property type="molecule type" value="Genomic_DNA"/>
</dbReference>
<sequence length="40" mass="4870">MKKKQFYLSILIPIYNEEENVKILYEKLKLALNRIKKTSK</sequence>
<proteinExistence type="predicted"/>
<accession>A0A829D3U7</accession>
<comment type="caution">
    <text evidence="1">The sequence shown here is derived from an EMBL/GenBank/DDBJ whole genome shotgun (WGS) entry which is preliminary data.</text>
</comment>
<gene>
    <name evidence="1" type="ORF">LEP1GSC029_1474</name>
</gene>
<evidence type="ECO:0000313" key="2">
    <source>
        <dbReference type="Proteomes" id="UP000012329"/>
    </source>
</evidence>
<evidence type="ECO:0000313" key="1">
    <source>
        <dbReference type="EMBL" id="EMY06404.1"/>
    </source>
</evidence>
<protein>
    <submittedName>
        <fullName evidence="1">Uncharacterized protein</fullName>
    </submittedName>
</protein>
<reference evidence="1 2" key="1">
    <citation type="submission" date="2013-02" db="EMBL/GenBank/DDBJ databases">
        <authorList>
            <person name="Harkins D.M."/>
            <person name="Durkin A.S."/>
            <person name="Brinkac L.M."/>
            <person name="Haft D.H."/>
            <person name="Selengut J.D."/>
            <person name="Sanka R."/>
            <person name="DePew J."/>
            <person name="Purushe J."/>
            <person name="Whelen A.C."/>
            <person name="Vinetz J.M."/>
            <person name="Sutton G.G."/>
            <person name="Nierman W.C."/>
            <person name="Fouts D.E."/>
        </authorList>
    </citation>
    <scope>NUCLEOTIDE SEQUENCE [LARGE SCALE GENOMIC DNA]</scope>
    <source>
        <strain evidence="1 2">2002000626</strain>
    </source>
</reference>